<dbReference type="EMBL" id="BGPR01000569">
    <property type="protein sequence ID" value="GBM26796.1"/>
    <property type="molecule type" value="Genomic_DNA"/>
</dbReference>
<reference evidence="1 2" key="1">
    <citation type="journal article" date="2019" name="Sci. Rep.">
        <title>Orb-weaving spider Araneus ventricosus genome elucidates the spidroin gene catalogue.</title>
        <authorList>
            <person name="Kono N."/>
            <person name="Nakamura H."/>
            <person name="Ohtoshi R."/>
            <person name="Moran D.A.P."/>
            <person name="Shinohara A."/>
            <person name="Yoshida Y."/>
            <person name="Fujiwara M."/>
            <person name="Mori M."/>
            <person name="Tomita M."/>
            <person name="Arakawa K."/>
        </authorList>
    </citation>
    <scope>NUCLEOTIDE SEQUENCE [LARGE SCALE GENOMIC DNA]</scope>
</reference>
<keyword evidence="2" id="KW-1185">Reference proteome</keyword>
<name>A0A4Y2EET0_ARAVE</name>
<dbReference type="Proteomes" id="UP000499080">
    <property type="component" value="Unassembled WGS sequence"/>
</dbReference>
<dbReference type="AlphaFoldDB" id="A0A4Y2EET0"/>
<evidence type="ECO:0000313" key="2">
    <source>
        <dbReference type="Proteomes" id="UP000499080"/>
    </source>
</evidence>
<sequence>MIQNPKIFADLAKLNVASRVKHPPANMKYVSEADDFFRMSYATICSSTLSRMDDLLLPFKLLMDGFHRVHPQRRLIAAKIVMGEGLSASLWAAQKFVCISRGAG</sequence>
<proteinExistence type="predicted"/>
<evidence type="ECO:0000313" key="1">
    <source>
        <dbReference type="EMBL" id="GBM26796.1"/>
    </source>
</evidence>
<gene>
    <name evidence="1" type="ORF">AVEN_127754_1</name>
</gene>
<comment type="caution">
    <text evidence="1">The sequence shown here is derived from an EMBL/GenBank/DDBJ whole genome shotgun (WGS) entry which is preliminary data.</text>
</comment>
<protein>
    <submittedName>
        <fullName evidence="1">Uncharacterized protein</fullName>
    </submittedName>
</protein>
<organism evidence="1 2">
    <name type="scientific">Araneus ventricosus</name>
    <name type="common">Orbweaver spider</name>
    <name type="synonym">Epeira ventricosa</name>
    <dbReference type="NCBI Taxonomy" id="182803"/>
    <lineage>
        <taxon>Eukaryota</taxon>
        <taxon>Metazoa</taxon>
        <taxon>Ecdysozoa</taxon>
        <taxon>Arthropoda</taxon>
        <taxon>Chelicerata</taxon>
        <taxon>Arachnida</taxon>
        <taxon>Araneae</taxon>
        <taxon>Araneomorphae</taxon>
        <taxon>Entelegynae</taxon>
        <taxon>Araneoidea</taxon>
        <taxon>Araneidae</taxon>
        <taxon>Araneus</taxon>
    </lineage>
</organism>
<accession>A0A4Y2EET0</accession>